<reference evidence="2 3" key="1">
    <citation type="submission" date="2024-04" db="EMBL/GenBank/DDBJ databases">
        <title>Draft genome sequence of Pseudoxanthomonas putridarboris WD12.</title>
        <authorList>
            <person name="Oh J."/>
        </authorList>
    </citation>
    <scope>NUCLEOTIDE SEQUENCE [LARGE SCALE GENOMIC DNA]</scope>
    <source>
        <strain evidence="2 3">WD12</strain>
    </source>
</reference>
<keyword evidence="1" id="KW-0472">Membrane</keyword>
<evidence type="ECO:0000313" key="3">
    <source>
        <dbReference type="Proteomes" id="UP001459204"/>
    </source>
</evidence>
<organism evidence="2 3">
    <name type="scientific">Pseudoxanthomonas putridarboris</name>
    <dbReference type="NCBI Taxonomy" id="752605"/>
    <lineage>
        <taxon>Bacteria</taxon>
        <taxon>Pseudomonadati</taxon>
        <taxon>Pseudomonadota</taxon>
        <taxon>Gammaproteobacteria</taxon>
        <taxon>Lysobacterales</taxon>
        <taxon>Lysobacteraceae</taxon>
        <taxon>Pseudoxanthomonas</taxon>
    </lineage>
</organism>
<keyword evidence="3" id="KW-1185">Reference proteome</keyword>
<sequence>MDGVLVRMKNAIGVLVASIVVGLGVYYAVFARTGLPSDEEMIGQYSQHKDEFHEVSRRYRDFEMAPAQSQGSWRNQPGTAELLKLTKIARIKPDIHTPYVPDDVLKKNGWTLQEDYLKSADPFAYMNKYGTLIVTPYPEERFFRDSVVHAYVWKGYRNFPTEPRVHGGSIYWENGSARIVDSLDRFPRNWKTGECVYRKIDSTWYIHLCNGH</sequence>
<name>A0ABU9J123_9GAMM</name>
<dbReference type="RefSeq" id="WP_341725618.1">
    <property type="nucleotide sequence ID" value="NZ_JBBWWT010000003.1"/>
</dbReference>
<accession>A0ABU9J123</accession>
<feature type="transmembrane region" description="Helical" evidence="1">
    <location>
        <begin position="12"/>
        <end position="30"/>
    </location>
</feature>
<keyword evidence="1" id="KW-1133">Transmembrane helix</keyword>
<dbReference type="Proteomes" id="UP001459204">
    <property type="component" value="Unassembled WGS sequence"/>
</dbReference>
<proteinExistence type="predicted"/>
<evidence type="ECO:0000313" key="2">
    <source>
        <dbReference type="EMBL" id="MEL1264438.1"/>
    </source>
</evidence>
<gene>
    <name evidence="2" type="ORF">AAD027_08655</name>
</gene>
<keyword evidence="1" id="KW-0812">Transmembrane</keyword>
<protein>
    <submittedName>
        <fullName evidence="2">Uncharacterized protein</fullName>
    </submittedName>
</protein>
<dbReference type="EMBL" id="JBBWWT010000003">
    <property type="protein sequence ID" value="MEL1264438.1"/>
    <property type="molecule type" value="Genomic_DNA"/>
</dbReference>
<comment type="caution">
    <text evidence="2">The sequence shown here is derived from an EMBL/GenBank/DDBJ whole genome shotgun (WGS) entry which is preliminary data.</text>
</comment>
<evidence type="ECO:0000256" key="1">
    <source>
        <dbReference type="SAM" id="Phobius"/>
    </source>
</evidence>